<dbReference type="OMA" id="SIQEIHR"/>
<keyword evidence="9 11" id="KW-0472">Membrane</keyword>
<dbReference type="GO" id="GO:0000149">
    <property type="term" value="F:SNARE binding"/>
    <property type="evidence" value="ECO:0007669"/>
    <property type="project" value="TreeGrafter"/>
</dbReference>
<dbReference type="GO" id="GO:0005484">
    <property type="term" value="F:SNAP receptor activity"/>
    <property type="evidence" value="ECO:0007669"/>
    <property type="project" value="InterPro"/>
</dbReference>
<evidence type="ECO:0000256" key="11">
    <source>
        <dbReference type="SAM" id="Phobius"/>
    </source>
</evidence>
<dbReference type="AlphaFoldDB" id="A0A5J4YTW4"/>
<dbReference type="GO" id="GO:0000139">
    <property type="term" value="C:Golgi membrane"/>
    <property type="evidence" value="ECO:0007669"/>
    <property type="project" value="UniProtKB-SubCell"/>
</dbReference>
<evidence type="ECO:0000256" key="8">
    <source>
        <dbReference type="ARBA" id="ARBA00023054"/>
    </source>
</evidence>
<proteinExistence type="inferred from homology"/>
<dbReference type="GO" id="GO:0006886">
    <property type="term" value="P:intracellular protein transport"/>
    <property type="evidence" value="ECO:0007669"/>
    <property type="project" value="InterPro"/>
</dbReference>
<dbReference type="OrthoDB" id="10251371at2759"/>
<comment type="subcellular location">
    <subcellularLocation>
        <location evidence="1">Golgi apparatus membrane</location>
        <topology evidence="1">Single-pass type IV membrane protein</topology>
    </subcellularLocation>
</comment>
<dbReference type="Proteomes" id="UP000324585">
    <property type="component" value="Unassembled WGS sequence"/>
</dbReference>
<feature type="region of interest" description="Disordered" evidence="10">
    <location>
        <begin position="73"/>
        <end position="93"/>
    </location>
</feature>
<evidence type="ECO:0000256" key="7">
    <source>
        <dbReference type="ARBA" id="ARBA00023034"/>
    </source>
</evidence>
<dbReference type="PANTHER" id="PTHR19957:SF83">
    <property type="entry name" value="SYNTAXIN-16"/>
    <property type="match status" value="1"/>
</dbReference>
<comment type="caution">
    <text evidence="13">The sequence shown here is derived from an EMBL/GenBank/DDBJ whole genome shotgun (WGS) entry which is preliminary data.</text>
</comment>
<dbReference type="Pfam" id="PF05739">
    <property type="entry name" value="SNARE"/>
    <property type="match status" value="1"/>
</dbReference>
<dbReference type="GO" id="GO:0048278">
    <property type="term" value="P:vesicle docking"/>
    <property type="evidence" value="ECO:0007669"/>
    <property type="project" value="TreeGrafter"/>
</dbReference>
<evidence type="ECO:0000313" key="14">
    <source>
        <dbReference type="Proteomes" id="UP000324585"/>
    </source>
</evidence>
<evidence type="ECO:0000313" key="13">
    <source>
        <dbReference type="EMBL" id="KAA8494380.1"/>
    </source>
</evidence>
<dbReference type="SMART" id="SM00397">
    <property type="entry name" value="t_SNARE"/>
    <property type="match status" value="1"/>
</dbReference>
<feature type="region of interest" description="Disordered" evidence="10">
    <location>
        <begin position="27"/>
        <end position="60"/>
    </location>
</feature>
<evidence type="ECO:0000256" key="1">
    <source>
        <dbReference type="ARBA" id="ARBA00004409"/>
    </source>
</evidence>
<evidence type="ECO:0000256" key="9">
    <source>
        <dbReference type="ARBA" id="ARBA00023136"/>
    </source>
</evidence>
<evidence type="ECO:0000256" key="3">
    <source>
        <dbReference type="ARBA" id="ARBA00022448"/>
    </source>
</evidence>
<dbReference type="InterPro" id="IPR006012">
    <property type="entry name" value="Syntaxin/epimorphin_CS"/>
</dbReference>
<feature type="domain" description="T-SNARE coiled-coil homology" evidence="12">
    <location>
        <begin position="276"/>
        <end position="338"/>
    </location>
</feature>
<evidence type="ECO:0000256" key="4">
    <source>
        <dbReference type="ARBA" id="ARBA00022692"/>
    </source>
</evidence>
<dbReference type="GO" id="GO:0006906">
    <property type="term" value="P:vesicle fusion"/>
    <property type="evidence" value="ECO:0007669"/>
    <property type="project" value="TreeGrafter"/>
</dbReference>
<dbReference type="PANTHER" id="PTHR19957">
    <property type="entry name" value="SYNTAXIN"/>
    <property type="match status" value="1"/>
</dbReference>
<dbReference type="Gene3D" id="1.20.58.70">
    <property type="match status" value="1"/>
</dbReference>
<comment type="similarity">
    <text evidence="2">Belongs to the syntaxin family.</text>
</comment>
<dbReference type="PROSITE" id="PS00914">
    <property type="entry name" value="SYNTAXIN"/>
    <property type="match status" value="1"/>
</dbReference>
<dbReference type="SUPFAM" id="SSF47661">
    <property type="entry name" value="t-snare proteins"/>
    <property type="match status" value="1"/>
</dbReference>
<protein>
    <submittedName>
        <fullName evidence="13">Syntaxin-41</fullName>
    </submittedName>
</protein>
<organism evidence="13 14">
    <name type="scientific">Porphyridium purpureum</name>
    <name type="common">Red alga</name>
    <name type="synonym">Porphyridium cruentum</name>
    <dbReference type="NCBI Taxonomy" id="35688"/>
    <lineage>
        <taxon>Eukaryota</taxon>
        <taxon>Rhodophyta</taxon>
        <taxon>Bangiophyceae</taxon>
        <taxon>Porphyridiales</taxon>
        <taxon>Porphyridiaceae</taxon>
        <taxon>Porphyridium</taxon>
    </lineage>
</organism>
<evidence type="ECO:0000256" key="5">
    <source>
        <dbReference type="ARBA" id="ARBA00022927"/>
    </source>
</evidence>
<name>A0A5J4YTW4_PORPP</name>
<keyword evidence="8" id="KW-0175">Coiled coil</keyword>
<keyword evidence="7" id="KW-0333">Golgi apparatus</keyword>
<reference evidence="14" key="1">
    <citation type="journal article" date="2019" name="Nat. Commun.">
        <title>Expansion of phycobilisome linker gene families in mesophilic red algae.</title>
        <authorList>
            <person name="Lee J."/>
            <person name="Kim D."/>
            <person name="Bhattacharya D."/>
            <person name="Yoon H.S."/>
        </authorList>
    </citation>
    <scope>NUCLEOTIDE SEQUENCE [LARGE SCALE GENOMIC DNA]</scope>
    <source>
        <strain evidence="14">CCMP 1328</strain>
    </source>
</reference>
<feature type="transmembrane region" description="Helical" evidence="11">
    <location>
        <begin position="346"/>
        <end position="370"/>
    </location>
</feature>
<dbReference type="InterPro" id="IPR045242">
    <property type="entry name" value="Syntaxin"/>
</dbReference>
<dbReference type="CDD" id="cd15845">
    <property type="entry name" value="SNARE_syntaxin16"/>
    <property type="match status" value="1"/>
</dbReference>
<evidence type="ECO:0000256" key="10">
    <source>
        <dbReference type="SAM" id="MobiDB-lite"/>
    </source>
</evidence>
<keyword evidence="14" id="KW-1185">Reference proteome</keyword>
<keyword evidence="4 11" id="KW-0812">Transmembrane</keyword>
<dbReference type="GO" id="GO:0031201">
    <property type="term" value="C:SNARE complex"/>
    <property type="evidence" value="ECO:0007669"/>
    <property type="project" value="TreeGrafter"/>
</dbReference>
<dbReference type="PROSITE" id="PS50192">
    <property type="entry name" value="T_SNARE"/>
    <property type="match status" value="1"/>
</dbReference>
<keyword evidence="6 11" id="KW-1133">Transmembrane helix</keyword>
<keyword evidence="3" id="KW-0813">Transport</keyword>
<dbReference type="InterPro" id="IPR000727">
    <property type="entry name" value="T_SNARE_dom"/>
</dbReference>
<dbReference type="InterPro" id="IPR010989">
    <property type="entry name" value="SNARE"/>
</dbReference>
<evidence type="ECO:0000256" key="2">
    <source>
        <dbReference type="ARBA" id="ARBA00009063"/>
    </source>
</evidence>
<evidence type="ECO:0000259" key="12">
    <source>
        <dbReference type="PROSITE" id="PS50192"/>
    </source>
</evidence>
<accession>A0A5J4YTW4</accession>
<sequence>MVFRDRTSLFLRLRGEARAYDAARRVATQKQQRQRSALRVGGHEYSAVSQGQGSRRDHHDAHNDDFLIEMDSLESDGRSGSGGDPLDSTGDAAPEWVRTCDELRADMSHVREQIAQLQALHNVHLLPGFGEEDKLIEEENINQLAGEITRSLRTSEQKVKRLGGLYLAPNSSGRSDVVDGHAPASDDERASRAILESVQKSFGAQLQVLSMQFRTAQKEYLKQLQGQKAVLGIGVDAEEQERALRHTQTVFLDDTSTQFRETDFVTVQAVEHDTGEEYVQQRAREIDKVVHSINDLAYLMKDLSNLVEVQGTILDRVDYNVLAVRESTQNAVKELRRAERHHRKRHGVSCIICLTLACGVMALILVFKWLF</sequence>
<evidence type="ECO:0000256" key="6">
    <source>
        <dbReference type="ARBA" id="ARBA00022989"/>
    </source>
</evidence>
<dbReference type="EMBL" id="VRMN01000004">
    <property type="protein sequence ID" value="KAA8494380.1"/>
    <property type="molecule type" value="Genomic_DNA"/>
</dbReference>
<gene>
    <name evidence="13" type="ORF">FVE85_2621</name>
</gene>
<keyword evidence="5" id="KW-0653">Protein transport</keyword>